<gene>
    <name evidence="7" type="ORF">ARAM_003888</name>
</gene>
<evidence type="ECO:0000256" key="2">
    <source>
        <dbReference type="ARBA" id="ARBA00023002"/>
    </source>
</evidence>
<dbReference type="PANTHER" id="PTHR11474">
    <property type="entry name" value="TYROSINASE FAMILY MEMBER"/>
    <property type="match status" value="1"/>
</dbReference>
<dbReference type="InterPro" id="IPR002227">
    <property type="entry name" value="Tyrosinase_Cu-bd"/>
</dbReference>
<dbReference type="GO" id="GO:0046872">
    <property type="term" value="F:metal ion binding"/>
    <property type="evidence" value="ECO:0007669"/>
    <property type="project" value="UniProtKB-KW"/>
</dbReference>
<keyword evidence="3" id="KW-0186">Copper</keyword>
<name>A0A0F8W6I0_9EURO</name>
<accession>A0A0F8W6I0</accession>
<dbReference type="PRINTS" id="PR00092">
    <property type="entry name" value="TYROSINASE"/>
</dbReference>
<dbReference type="Gene3D" id="1.10.1280.10">
    <property type="entry name" value="Di-copper center containing domain from catechol oxidase"/>
    <property type="match status" value="1"/>
</dbReference>
<dbReference type="InterPro" id="IPR008922">
    <property type="entry name" value="Di-copper_centre_dom_sf"/>
</dbReference>
<dbReference type="PANTHER" id="PTHR11474:SF125">
    <property type="entry name" value="N-ACETYL-6-HYDROXYTRYPTOPHAN OXIDASE IVOB-RELATED"/>
    <property type="match status" value="1"/>
</dbReference>
<feature type="domain" description="Tyrosinase copper-binding" evidence="6">
    <location>
        <begin position="304"/>
        <end position="315"/>
    </location>
</feature>
<feature type="domain" description="Tyrosinase copper-binding" evidence="5">
    <location>
        <begin position="114"/>
        <end position="131"/>
    </location>
</feature>
<organism evidence="7 8">
    <name type="scientific">Aspergillus rambellii</name>
    <dbReference type="NCBI Taxonomy" id="308745"/>
    <lineage>
        <taxon>Eukaryota</taxon>
        <taxon>Fungi</taxon>
        <taxon>Dikarya</taxon>
        <taxon>Ascomycota</taxon>
        <taxon>Pezizomycotina</taxon>
        <taxon>Eurotiomycetes</taxon>
        <taxon>Eurotiomycetidae</taxon>
        <taxon>Eurotiales</taxon>
        <taxon>Aspergillaceae</taxon>
        <taxon>Aspergillus</taxon>
        <taxon>Aspergillus subgen. Nidulantes</taxon>
    </lineage>
</organism>
<evidence type="ECO:0000313" key="7">
    <source>
        <dbReference type="EMBL" id="KKK13480.1"/>
    </source>
</evidence>
<sequence>MRFSLIAAAAAALATAPQAAATPIDGWDLLAGKALANQVLYQYSKPNSGSTCTPFNAAVRREWGSLSKSERKEYTDAVNCLASKPSQDRALAPGARNRFDDFVAVHINQTWTIHGTGSFLTWHRYFTWAYEQALRNECGYTGYQPYWSWGKYADDPENSPIFDGSPYSMSGNGEFIPHNGSLAAPGIVLKPGTGGGCVKTGPFKDWQVNLGPRFPSLKLPGIVAQNGSGLNYNPRCLRRDVCKDAARWTTVDQIVDLIDNYKNITLFQNRLQGDFPKGFLGIHSGGHYTIGGDPGGDFFASPGDPAFFLHHSAIDRLFWTWQNLDPAHRTFVVDGPTIMAGLVDNPPNTTLDDMQHFGTLTEPKTIRQLLDTTAGPFCYVYL</sequence>
<dbReference type="AlphaFoldDB" id="A0A0F8W6I0"/>
<evidence type="ECO:0000313" key="8">
    <source>
        <dbReference type="Proteomes" id="UP000034291"/>
    </source>
</evidence>
<dbReference type="Pfam" id="PF00264">
    <property type="entry name" value="Tyrosinase"/>
    <property type="match status" value="1"/>
</dbReference>
<keyword evidence="2" id="KW-0560">Oxidoreductase</keyword>
<evidence type="ECO:0000256" key="1">
    <source>
        <dbReference type="ARBA" id="ARBA00022723"/>
    </source>
</evidence>
<protein>
    <submittedName>
        <fullName evidence="7">Putative tyrosinase</fullName>
    </submittedName>
</protein>
<dbReference type="Proteomes" id="UP000034291">
    <property type="component" value="Unassembled WGS sequence"/>
</dbReference>
<keyword evidence="4" id="KW-0732">Signal</keyword>
<keyword evidence="1" id="KW-0479">Metal-binding</keyword>
<dbReference type="InterPro" id="IPR050316">
    <property type="entry name" value="Tyrosinase/Hemocyanin"/>
</dbReference>
<dbReference type="GO" id="GO:0016491">
    <property type="term" value="F:oxidoreductase activity"/>
    <property type="evidence" value="ECO:0007669"/>
    <property type="project" value="UniProtKB-KW"/>
</dbReference>
<keyword evidence="8" id="KW-1185">Reference proteome</keyword>
<reference evidence="7 8" key="1">
    <citation type="submission" date="2015-02" db="EMBL/GenBank/DDBJ databases">
        <title>Draft Genome Sequences of Two Closely-Related Aflatoxigenic Aspergillus Species Obtained from the Cote d'Ivoire.</title>
        <authorList>
            <person name="Moore G.G."/>
            <person name="Beltz S.B."/>
            <person name="Mack B.M."/>
        </authorList>
    </citation>
    <scope>NUCLEOTIDE SEQUENCE [LARGE SCALE GENOMIC DNA]</scope>
    <source>
        <strain evidence="7 8">SRRC1468</strain>
    </source>
</reference>
<dbReference type="SUPFAM" id="SSF48056">
    <property type="entry name" value="Di-copper centre-containing domain"/>
    <property type="match status" value="1"/>
</dbReference>
<feature type="signal peptide" evidence="4">
    <location>
        <begin position="1"/>
        <end position="21"/>
    </location>
</feature>
<evidence type="ECO:0000259" key="5">
    <source>
        <dbReference type="PROSITE" id="PS00497"/>
    </source>
</evidence>
<dbReference type="EMBL" id="JZBS01003801">
    <property type="protein sequence ID" value="KKK13480.1"/>
    <property type="molecule type" value="Genomic_DNA"/>
</dbReference>
<proteinExistence type="predicted"/>
<dbReference type="OrthoDB" id="6132182at2759"/>
<dbReference type="PROSITE" id="PS00498">
    <property type="entry name" value="TYROSINASE_2"/>
    <property type="match status" value="1"/>
</dbReference>
<dbReference type="STRING" id="308745.A0A0F8W6I0"/>
<evidence type="ECO:0000259" key="6">
    <source>
        <dbReference type="PROSITE" id="PS00498"/>
    </source>
</evidence>
<comment type="caution">
    <text evidence="7">The sequence shown here is derived from an EMBL/GenBank/DDBJ whole genome shotgun (WGS) entry which is preliminary data.</text>
</comment>
<evidence type="ECO:0000256" key="4">
    <source>
        <dbReference type="SAM" id="SignalP"/>
    </source>
</evidence>
<feature type="chain" id="PRO_5002529323" evidence="4">
    <location>
        <begin position="22"/>
        <end position="382"/>
    </location>
</feature>
<dbReference type="PROSITE" id="PS00497">
    <property type="entry name" value="TYROSINASE_1"/>
    <property type="match status" value="1"/>
</dbReference>
<evidence type="ECO:0000256" key="3">
    <source>
        <dbReference type="ARBA" id="ARBA00023008"/>
    </source>
</evidence>